<reference evidence="3" key="1">
    <citation type="journal article" date="2020" name="mSystems">
        <title>Genome- and Community-Level Interaction Insights into Carbon Utilization and Element Cycling Functions of Hydrothermarchaeota in Hydrothermal Sediment.</title>
        <authorList>
            <person name="Zhou Z."/>
            <person name="Liu Y."/>
            <person name="Xu W."/>
            <person name="Pan J."/>
            <person name="Luo Z.H."/>
            <person name="Li M."/>
        </authorList>
    </citation>
    <scope>NUCLEOTIDE SEQUENCE [LARGE SCALE GENOMIC DNA]</scope>
    <source>
        <strain evidence="3">SpSt-132</strain>
    </source>
</reference>
<evidence type="ECO:0000259" key="2">
    <source>
        <dbReference type="Pfam" id="PF18330"/>
    </source>
</evidence>
<dbReference type="CDD" id="cd07894">
    <property type="entry name" value="Adenylation_RNA_ligase"/>
    <property type="match status" value="1"/>
</dbReference>
<dbReference type="SUPFAM" id="SSF56091">
    <property type="entry name" value="DNA ligase/mRNA capping enzyme, catalytic domain"/>
    <property type="match status" value="1"/>
</dbReference>
<name>A0A7C2Z1N6_9AQUI</name>
<dbReference type="InterPro" id="IPR041596">
    <property type="entry name" value="Lig_Pab1020_C"/>
</dbReference>
<gene>
    <name evidence="3" type="ORF">ENO47_01980</name>
</gene>
<dbReference type="Pfam" id="PF09414">
    <property type="entry name" value="RNA_ligase"/>
    <property type="match status" value="1"/>
</dbReference>
<dbReference type="Gene3D" id="3.30.70.3360">
    <property type="match status" value="1"/>
</dbReference>
<proteinExistence type="predicted"/>
<dbReference type="Gene3D" id="3.30.1490.70">
    <property type="match status" value="1"/>
</dbReference>
<dbReference type="InterPro" id="IPR021122">
    <property type="entry name" value="RNA_ligase_dom_REL/Rnl2"/>
</dbReference>
<dbReference type="Gene3D" id="3.30.470.30">
    <property type="entry name" value="DNA ligase/mRNA capping enzyme"/>
    <property type="match status" value="1"/>
</dbReference>
<organism evidence="3">
    <name type="scientific">Hydrogenobacter sp</name>
    <dbReference type="NCBI Taxonomy" id="2152829"/>
    <lineage>
        <taxon>Bacteria</taxon>
        <taxon>Pseudomonadati</taxon>
        <taxon>Aquificota</taxon>
        <taxon>Aquificia</taxon>
        <taxon>Aquificales</taxon>
        <taxon>Aquificaceae</taxon>
        <taxon>Hydrogenobacter</taxon>
    </lineage>
</organism>
<dbReference type="Pfam" id="PF18330">
    <property type="entry name" value="Lig_C"/>
    <property type="match status" value="1"/>
</dbReference>
<accession>A0A7C2Z1N6</accession>
<dbReference type="GO" id="GO:0016874">
    <property type="term" value="F:ligase activity"/>
    <property type="evidence" value="ECO:0007669"/>
    <property type="project" value="UniProtKB-KW"/>
</dbReference>
<feature type="domain" description="RNA ligase Pab1020 C-terminal" evidence="2">
    <location>
        <begin position="241"/>
        <end position="361"/>
    </location>
</feature>
<keyword evidence="3" id="KW-0436">Ligase</keyword>
<dbReference type="AlphaFoldDB" id="A0A7C2Z1N6"/>
<evidence type="ECO:0000259" key="1">
    <source>
        <dbReference type="Pfam" id="PF09414"/>
    </source>
</evidence>
<protein>
    <submittedName>
        <fullName evidence="3">RNA ligase</fullName>
    </submittedName>
</protein>
<dbReference type="NCBIfam" id="TIGR01209">
    <property type="entry name" value="RNA ligase"/>
    <property type="match status" value="1"/>
</dbReference>
<dbReference type="Gene3D" id="1.20.58.2250">
    <property type="match status" value="1"/>
</dbReference>
<dbReference type="Gene3D" id="3.10.450.740">
    <property type="match status" value="1"/>
</dbReference>
<feature type="domain" description="RNA ligase" evidence="1">
    <location>
        <begin position="71"/>
        <end position="226"/>
    </location>
</feature>
<sequence>MIPQEVLKEALKKNKLKSEVYGDLEYLRFTDDFKDIPRGTVLLKDTILWGYPHIGRIFQLSTGIREQFEGPFWVEEKVDGYNVRVFTHNGDVYALTRGGYVCAFTTDRVRDFVNLEVFEKYPNLVLCMEVAGPENPYVEESPPYIKEDIAFFLFDIMQKNQRDFLPYREKLRIIEEFNLPSVERYGLYTPEQVEDLKNLLKRLNEEKKEGVVLKEDSERDKRVKYITSYANLNDIRITSLNMLGLPADYYTNRLLRLVLFLEEEGLKGDEELQKELGKAFLNGLFEACRMAREEGKVYRVFRCRFRSREKALVFLEQIKHASTHIQVNMLSLEKEGDFWVLEFEKVFLNMTGLLGYLLKGGSLID</sequence>
<dbReference type="InterPro" id="IPR001072">
    <property type="entry name" value="RNA_ligase_Pab1020"/>
</dbReference>
<comment type="caution">
    <text evidence="3">The sequence shown here is derived from an EMBL/GenBank/DDBJ whole genome shotgun (WGS) entry which is preliminary data.</text>
</comment>
<dbReference type="EMBL" id="DSFP01000025">
    <property type="protein sequence ID" value="HEW45429.1"/>
    <property type="molecule type" value="Genomic_DNA"/>
</dbReference>
<evidence type="ECO:0000313" key="3">
    <source>
        <dbReference type="EMBL" id="HEW45429.1"/>
    </source>
</evidence>
<dbReference type="PRINTS" id="PR01048">
    <property type="entry name" value="Y414FAMILY"/>
</dbReference>